<evidence type="ECO:0000256" key="2">
    <source>
        <dbReference type="ARBA" id="ARBA00010401"/>
    </source>
</evidence>
<keyword evidence="4" id="KW-0808">Transferase</keyword>
<evidence type="ECO:0000256" key="1">
    <source>
        <dbReference type="ARBA" id="ARBA00005208"/>
    </source>
</evidence>
<feature type="compositionally biased region" description="Basic and acidic residues" evidence="7">
    <location>
        <begin position="60"/>
        <end position="76"/>
    </location>
</feature>
<dbReference type="Pfam" id="PF01704">
    <property type="entry name" value="UDPGP"/>
    <property type="match status" value="1"/>
</dbReference>
<dbReference type="InterPro" id="IPR039741">
    <property type="entry name" value="UDP-sugar_pyrophosphorylase"/>
</dbReference>
<dbReference type="AlphaFoldDB" id="A0A8H3YH61"/>
<feature type="region of interest" description="Disordered" evidence="7">
    <location>
        <begin position="60"/>
        <end position="83"/>
    </location>
</feature>
<keyword evidence="9" id="KW-1185">Reference proteome</keyword>
<protein>
    <recommendedName>
        <fullName evidence="3">UDP-N-acetylglucosamine diphosphorylase</fullName>
        <ecNumber evidence="3">2.7.7.23</ecNumber>
    </recommendedName>
</protein>
<dbReference type="InterPro" id="IPR029044">
    <property type="entry name" value="Nucleotide-diphossugar_trans"/>
</dbReference>
<comment type="similarity">
    <text evidence="2">Belongs to the UDPGP type 1 family.</text>
</comment>
<dbReference type="FunFam" id="3.90.550.10:FF:000075">
    <property type="entry name" value="Probable UDP-N-acetylglucosamine pyrophosphorylase"/>
    <property type="match status" value="1"/>
</dbReference>
<dbReference type="GO" id="GO:0003977">
    <property type="term" value="F:UDP-N-acetylglucosamine diphosphorylase activity"/>
    <property type="evidence" value="ECO:0007669"/>
    <property type="project" value="UniProtKB-EC"/>
</dbReference>
<sequence length="509" mass="55823">MTLSPSLAALRTRYADAGQDHVFTFYDQLSAEEQQSLVRQLEGIDVDRVNRVWARAIKAEEEERQKAERAREDPKGGNDGIEPLPEEAMASLVADDNKASSVVKQADEWRQMGIRAIADNQVAVLLMAGGQGTRLGSSAPKGCYDIGLQSHKSLFQLQAERIRRLAQLATQQGKKPAAAAAARIPWYVMTSRPTRAETEAFFREHAFFGLDEEDVVFFDQGVLPALSNDGKIMLASKSSVAVAPDGNGGLYAAIRQSPSTAPGHRTVLQDMHHRGIRYVHAYCVDNCLVKVADPVFLGYCIAKRSACGAKVVRKEDPHESVGVLAMRDGAFSVVEYSELSREKAEQRTDRATGGGGLAYRAANIANHFYTLDFLDSVEAIESRMAFHIARKKIPTVDLATGGAVKPEAPNGMKLELFVFDVFPYTDALGVLEVERDQEFSPLKNAPASAGDNPETSRRDIYAQHRRWLEAAGARVADGCEVEVSPLASYNGEGLEQYRGKVFEKSTRLD</sequence>
<proteinExistence type="inferred from homology"/>
<evidence type="ECO:0000256" key="7">
    <source>
        <dbReference type="SAM" id="MobiDB-lite"/>
    </source>
</evidence>
<dbReference type="CDD" id="cd04193">
    <property type="entry name" value="UDPGlcNAc_PPase"/>
    <property type="match status" value="1"/>
</dbReference>
<dbReference type="SUPFAM" id="SSF53448">
    <property type="entry name" value="Nucleotide-diphospho-sugar transferases"/>
    <property type="match status" value="1"/>
</dbReference>
<dbReference type="EC" id="2.7.7.23" evidence="3"/>
<name>A0A8H3YH61_9TREE</name>
<dbReference type="Gene3D" id="3.90.550.10">
    <property type="entry name" value="Spore Coat Polysaccharide Biosynthesis Protein SpsA, Chain A"/>
    <property type="match status" value="1"/>
</dbReference>
<evidence type="ECO:0000256" key="5">
    <source>
        <dbReference type="ARBA" id="ARBA00022695"/>
    </source>
</evidence>
<organism evidence="8 9">
    <name type="scientific">Naganishia liquefaciens</name>
    <dbReference type="NCBI Taxonomy" id="104408"/>
    <lineage>
        <taxon>Eukaryota</taxon>
        <taxon>Fungi</taxon>
        <taxon>Dikarya</taxon>
        <taxon>Basidiomycota</taxon>
        <taxon>Agaricomycotina</taxon>
        <taxon>Tremellomycetes</taxon>
        <taxon>Filobasidiales</taxon>
        <taxon>Filobasidiaceae</taxon>
        <taxon>Naganishia</taxon>
    </lineage>
</organism>
<comment type="caution">
    <text evidence="8">The sequence shown here is derived from an EMBL/GenBank/DDBJ whole genome shotgun (WGS) entry which is preliminary data.</text>
</comment>
<evidence type="ECO:0000256" key="3">
    <source>
        <dbReference type="ARBA" id="ARBA00012457"/>
    </source>
</evidence>
<keyword evidence="5" id="KW-0548">Nucleotidyltransferase</keyword>
<accession>A0A8H3YH61</accession>
<dbReference type="InterPro" id="IPR002618">
    <property type="entry name" value="UDPGP_fam"/>
</dbReference>
<evidence type="ECO:0000256" key="6">
    <source>
        <dbReference type="ARBA" id="ARBA00048493"/>
    </source>
</evidence>
<dbReference type="GO" id="GO:0006048">
    <property type="term" value="P:UDP-N-acetylglucosamine biosynthetic process"/>
    <property type="evidence" value="ECO:0007669"/>
    <property type="project" value="TreeGrafter"/>
</dbReference>
<reference evidence="8" key="1">
    <citation type="submission" date="2020-07" db="EMBL/GenBank/DDBJ databases">
        <title>Draft Genome Sequence of a Deep-Sea Yeast, Naganishia (Cryptococcus) liquefaciens strain N6.</title>
        <authorList>
            <person name="Han Y.W."/>
            <person name="Kajitani R."/>
            <person name="Morimoto H."/>
            <person name="Parhat M."/>
            <person name="Tsubouchi H."/>
            <person name="Bakenova O."/>
            <person name="Ogata M."/>
            <person name="Argunhan B."/>
            <person name="Aoki R."/>
            <person name="Kajiwara S."/>
            <person name="Itoh T."/>
            <person name="Iwasaki H."/>
        </authorList>
    </citation>
    <scope>NUCLEOTIDE SEQUENCE</scope>
    <source>
        <strain evidence="8">N6</strain>
    </source>
</reference>
<gene>
    <name evidence="8" type="ORF">NliqN6_5420</name>
</gene>
<dbReference type="EMBL" id="BLZA01000035">
    <property type="protein sequence ID" value="GHJ89018.1"/>
    <property type="molecule type" value="Genomic_DNA"/>
</dbReference>
<evidence type="ECO:0000256" key="4">
    <source>
        <dbReference type="ARBA" id="ARBA00022679"/>
    </source>
</evidence>
<dbReference type="PANTHER" id="PTHR11952:SF2">
    <property type="entry name" value="LD24639P"/>
    <property type="match status" value="1"/>
</dbReference>
<evidence type="ECO:0000313" key="8">
    <source>
        <dbReference type="EMBL" id="GHJ89018.1"/>
    </source>
</evidence>
<comment type="pathway">
    <text evidence="1">Nucleotide-sugar biosynthesis; UDP-N-acetyl-alpha-D-glucosamine biosynthesis; UDP-N-acetyl-alpha-D-glucosamine from N-acetyl-alpha-D-glucosamine 1-phosphate: step 1/1.</text>
</comment>
<evidence type="ECO:0000313" key="9">
    <source>
        <dbReference type="Proteomes" id="UP000620104"/>
    </source>
</evidence>
<dbReference type="OrthoDB" id="532420at2759"/>
<comment type="catalytic activity">
    <reaction evidence="6">
        <text>N-acetyl-alpha-D-glucosamine 1-phosphate + UTP + H(+) = UDP-N-acetyl-alpha-D-glucosamine + diphosphate</text>
        <dbReference type="Rhea" id="RHEA:13509"/>
        <dbReference type="ChEBI" id="CHEBI:15378"/>
        <dbReference type="ChEBI" id="CHEBI:33019"/>
        <dbReference type="ChEBI" id="CHEBI:46398"/>
        <dbReference type="ChEBI" id="CHEBI:57705"/>
        <dbReference type="ChEBI" id="CHEBI:57776"/>
        <dbReference type="EC" id="2.7.7.23"/>
    </reaction>
</comment>
<dbReference type="PANTHER" id="PTHR11952">
    <property type="entry name" value="UDP- GLUCOSE PYROPHOSPHORYLASE"/>
    <property type="match status" value="1"/>
</dbReference>
<dbReference type="Proteomes" id="UP000620104">
    <property type="component" value="Unassembled WGS sequence"/>
</dbReference>